<proteinExistence type="predicted"/>
<dbReference type="AlphaFoldDB" id="A0ABC8SDB3"/>
<reference evidence="1 2" key="1">
    <citation type="submission" date="2024-02" db="EMBL/GenBank/DDBJ databases">
        <authorList>
            <person name="Vignale AGUSTIN F."/>
            <person name="Sosa J E."/>
            <person name="Modenutti C."/>
        </authorList>
    </citation>
    <scope>NUCLEOTIDE SEQUENCE [LARGE SCALE GENOMIC DNA]</scope>
</reference>
<name>A0ABC8SDB3_9AQUA</name>
<dbReference type="EMBL" id="CAUOFW020002280">
    <property type="protein sequence ID" value="CAK9152502.1"/>
    <property type="molecule type" value="Genomic_DNA"/>
</dbReference>
<sequence length="119" mass="13492">MGIVIIQGIFEKNLLKMGPKNQFNLYTGGLAETELGSISLTHFNKHFMGIVFCVYLGSRETERGEGDGTKYLGDGCDRDGGAVVVTEALCWLRWRWTMGCVRVVLQRREIEREKSCRSR</sequence>
<comment type="caution">
    <text evidence="1">The sequence shown here is derived from an EMBL/GenBank/DDBJ whole genome shotgun (WGS) entry which is preliminary data.</text>
</comment>
<protein>
    <submittedName>
        <fullName evidence="1">Uncharacterized protein</fullName>
    </submittedName>
</protein>
<organism evidence="1 2">
    <name type="scientific">Ilex paraguariensis</name>
    <name type="common">yerba mate</name>
    <dbReference type="NCBI Taxonomy" id="185542"/>
    <lineage>
        <taxon>Eukaryota</taxon>
        <taxon>Viridiplantae</taxon>
        <taxon>Streptophyta</taxon>
        <taxon>Embryophyta</taxon>
        <taxon>Tracheophyta</taxon>
        <taxon>Spermatophyta</taxon>
        <taxon>Magnoliopsida</taxon>
        <taxon>eudicotyledons</taxon>
        <taxon>Gunneridae</taxon>
        <taxon>Pentapetalae</taxon>
        <taxon>asterids</taxon>
        <taxon>campanulids</taxon>
        <taxon>Aquifoliales</taxon>
        <taxon>Aquifoliaceae</taxon>
        <taxon>Ilex</taxon>
    </lineage>
</organism>
<keyword evidence="2" id="KW-1185">Reference proteome</keyword>
<evidence type="ECO:0000313" key="1">
    <source>
        <dbReference type="EMBL" id="CAK9152502.1"/>
    </source>
</evidence>
<dbReference type="Proteomes" id="UP001642360">
    <property type="component" value="Unassembled WGS sequence"/>
</dbReference>
<gene>
    <name evidence="1" type="ORF">ILEXP_LOCUS20731</name>
</gene>
<accession>A0ABC8SDB3</accession>
<evidence type="ECO:0000313" key="2">
    <source>
        <dbReference type="Proteomes" id="UP001642360"/>
    </source>
</evidence>